<dbReference type="SUPFAM" id="SSF51905">
    <property type="entry name" value="FAD/NAD(P)-binding domain"/>
    <property type="match status" value="1"/>
</dbReference>
<reference evidence="3 4" key="1">
    <citation type="submission" date="2020-08" db="EMBL/GenBank/DDBJ databases">
        <title>Streptomycin Non-resistant strain, P. mexicana.</title>
        <authorList>
            <person name="Ganesh-Kumar S."/>
            <person name="Zhe T."/>
            <person name="Yu Z."/>
            <person name="Min Y."/>
        </authorList>
    </citation>
    <scope>NUCLEOTIDE SEQUENCE [LARGE SCALE GENOMIC DNA]</scope>
    <source>
        <strain evidence="3 4">GTZY2</strain>
    </source>
</reference>
<dbReference type="Proteomes" id="UP000515838">
    <property type="component" value="Chromosome"/>
</dbReference>
<name>A0A7G9TFH5_PSEMX</name>
<dbReference type="PANTHER" id="PTHR43747:SF4">
    <property type="entry name" value="FLAVIN-DEPENDENT TRYPTOPHAN HALOGENASE"/>
    <property type="match status" value="1"/>
</dbReference>
<protein>
    <submittedName>
        <fullName evidence="3">Tryptophan 7-halogenase</fullName>
    </submittedName>
</protein>
<keyword evidence="2" id="KW-0547">Nucleotide-binding</keyword>
<gene>
    <name evidence="3" type="ORF">IAE60_05395</name>
</gene>
<dbReference type="GO" id="GO:0000166">
    <property type="term" value="F:nucleotide binding"/>
    <property type="evidence" value="ECO:0007669"/>
    <property type="project" value="UniProtKB-KW"/>
</dbReference>
<dbReference type="RefSeq" id="WP_187574151.1">
    <property type="nucleotide sequence ID" value="NZ_CP060731.1"/>
</dbReference>
<dbReference type="InterPro" id="IPR033856">
    <property type="entry name" value="Trp_halogen"/>
</dbReference>
<feature type="binding site" evidence="2">
    <location>
        <begin position="16"/>
        <end position="19"/>
    </location>
    <ligand>
        <name>FAD</name>
        <dbReference type="ChEBI" id="CHEBI:57692"/>
    </ligand>
</feature>
<proteinExistence type="predicted"/>
<dbReference type="Gene3D" id="3.50.50.60">
    <property type="entry name" value="FAD/NAD(P)-binding domain"/>
    <property type="match status" value="1"/>
</dbReference>
<dbReference type="PIRSF" id="PIRSF011396">
    <property type="entry name" value="Trp_halogenase"/>
    <property type="match status" value="1"/>
</dbReference>
<dbReference type="PANTHER" id="PTHR43747">
    <property type="entry name" value="FAD-BINDING PROTEIN"/>
    <property type="match status" value="1"/>
</dbReference>
<dbReference type="InterPro" id="IPR050816">
    <property type="entry name" value="Flavin-dep_Halogenase_NPB"/>
</dbReference>
<feature type="binding site" evidence="2">
    <location>
        <position position="82"/>
    </location>
    <ligand>
        <name>7-chloro-L-tryptophan</name>
        <dbReference type="ChEBI" id="CHEBI:58713"/>
    </ligand>
</feature>
<dbReference type="EMBL" id="CP060731">
    <property type="protein sequence ID" value="QNN78850.1"/>
    <property type="molecule type" value="Genomic_DNA"/>
</dbReference>
<dbReference type="GO" id="GO:0004497">
    <property type="term" value="F:monooxygenase activity"/>
    <property type="evidence" value="ECO:0007669"/>
    <property type="project" value="InterPro"/>
</dbReference>
<evidence type="ECO:0000256" key="2">
    <source>
        <dbReference type="PIRSR" id="PIRSR011396-2"/>
    </source>
</evidence>
<sequence>MTATGNPIRSIVVVGGGSAGWMAATALATYLGKQASIRLVESEEIGIVGVGEASVPYMKQFNAGLLGIDEFDFVARTQGTFKLGIQFNDWGQIGDSYVHGFGRIGQGIGPLPFHQFWLKLFLAGRARPIGEYSLPTLAAPLGKFMSSPGNAPPDSPLADIAYAYHFDAGLYAGYLRELAERRGVQRIEGKITHAVQRSEDGFIDAVMLESGEQVAGDLFIDCSGFRGLLIEQTLETGYIDWTHWLPCNRAMAVPCATAGPPTPYTRSTARAAGWQWRIPLQSRIGNGYVYSSEHISDDEAAATLLANLDGRALADPRPLRFTTGMRRKLWNRNVVALGLASGFMEPLESTSIYLVQSGIQRLLGLFPDRGFDPLLERQFNEESAFEYESTRDFLILHYCATRRNDSAFWDYCRTMSIPDTLQRKIDMFRSGGRYFRTGDEFFALPSWVQVMLGQGIVPAGYHPIVDDMPEQALVEHVARVHRSIADSVAAMPRHQDFIDRHCRAPVG</sequence>
<accession>A0A7G9TFH5</accession>
<evidence type="ECO:0000256" key="1">
    <source>
        <dbReference type="PIRSR" id="PIRSR011396-1"/>
    </source>
</evidence>
<organism evidence="3 4">
    <name type="scientific">Pseudoxanthomonas mexicana</name>
    <dbReference type="NCBI Taxonomy" id="128785"/>
    <lineage>
        <taxon>Bacteria</taxon>
        <taxon>Pseudomonadati</taxon>
        <taxon>Pseudomonadota</taxon>
        <taxon>Gammaproteobacteria</taxon>
        <taxon>Lysobacterales</taxon>
        <taxon>Lysobacteraceae</taxon>
        <taxon>Pseudoxanthomonas</taxon>
    </lineage>
</organism>
<dbReference type="AlphaFoldDB" id="A0A7G9TFH5"/>
<dbReference type="InterPro" id="IPR036188">
    <property type="entry name" value="FAD/NAD-bd_sf"/>
</dbReference>
<feature type="binding site" evidence="2">
    <location>
        <position position="352"/>
    </location>
    <ligand>
        <name>FAD</name>
        <dbReference type="ChEBI" id="CHEBI:57692"/>
    </ligand>
</feature>
<dbReference type="GeneID" id="81470391"/>
<evidence type="ECO:0000313" key="4">
    <source>
        <dbReference type="Proteomes" id="UP000515838"/>
    </source>
</evidence>
<evidence type="ECO:0000313" key="3">
    <source>
        <dbReference type="EMBL" id="QNN78850.1"/>
    </source>
</evidence>
<feature type="binding site" evidence="2">
    <location>
        <position position="348"/>
    </location>
    <ligand>
        <name>L-tryptophan</name>
        <dbReference type="ChEBI" id="CHEBI:57912"/>
    </ligand>
</feature>
<dbReference type="InterPro" id="IPR006905">
    <property type="entry name" value="Flavin_halogenase"/>
</dbReference>
<feature type="binding site" evidence="2">
    <location>
        <position position="339"/>
    </location>
    <ligand>
        <name>FAD</name>
        <dbReference type="ChEBI" id="CHEBI:57692"/>
    </ligand>
</feature>
<feature type="active site" evidence="1">
    <location>
        <position position="82"/>
    </location>
</feature>
<dbReference type="Pfam" id="PF04820">
    <property type="entry name" value="Trp_halogenase"/>
    <property type="match status" value="1"/>
</dbReference>
<keyword evidence="2" id="KW-0285">Flavoprotein</keyword>
<keyword evidence="2" id="KW-0274">FAD</keyword>